<organism evidence="1 2">
    <name type="scientific">Alloscardovia omnicolens</name>
    <dbReference type="NCBI Taxonomy" id="419015"/>
    <lineage>
        <taxon>Bacteria</taxon>
        <taxon>Bacillati</taxon>
        <taxon>Actinomycetota</taxon>
        <taxon>Actinomycetes</taxon>
        <taxon>Bifidobacteriales</taxon>
        <taxon>Bifidobacteriaceae</taxon>
        <taxon>Alloscardovia</taxon>
    </lineage>
</organism>
<accession>A0A2I1M1G8</accession>
<dbReference type="EMBL" id="PKGU01000007">
    <property type="protein sequence ID" value="PKZ13990.1"/>
    <property type="molecule type" value="Genomic_DNA"/>
</dbReference>
<protein>
    <submittedName>
        <fullName evidence="1">Uncharacterized protein</fullName>
    </submittedName>
</protein>
<evidence type="ECO:0000313" key="1">
    <source>
        <dbReference type="EMBL" id="PKZ13990.1"/>
    </source>
</evidence>
<dbReference type="RefSeq" id="WP_049217234.1">
    <property type="nucleotide sequence ID" value="NZ_PKGU01000007.1"/>
</dbReference>
<sequence>MEVTCDFRRYYQLTVPNDLHGLKARTVYDLLVGLLLIQGSLYAGWVLQHVPASGEPPEKQRISAYAWTTQVSLLTDIRNLLRGFMSENKESAEKDMVYPPEIKEDIENTEASEIPDATIETMRALMNHM</sequence>
<dbReference type="AlphaFoldDB" id="A0A2I1M1G8"/>
<gene>
    <name evidence="1" type="ORF">CYJ32_07575</name>
</gene>
<reference evidence="1 2" key="1">
    <citation type="submission" date="2017-12" db="EMBL/GenBank/DDBJ databases">
        <title>Phylogenetic diversity of female urinary microbiome.</title>
        <authorList>
            <person name="Thomas-White K."/>
            <person name="Wolfe A.J."/>
        </authorList>
    </citation>
    <scope>NUCLEOTIDE SEQUENCE [LARGE SCALE GENOMIC DNA]</scope>
    <source>
        <strain evidence="1 2">UMB0064</strain>
    </source>
</reference>
<dbReference type="Proteomes" id="UP000242263">
    <property type="component" value="Unassembled WGS sequence"/>
</dbReference>
<comment type="caution">
    <text evidence="1">The sequence shown here is derived from an EMBL/GenBank/DDBJ whole genome shotgun (WGS) entry which is preliminary data.</text>
</comment>
<proteinExistence type="predicted"/>
<evidence type="ECO:0000313" key="2">
    <source>
        <dbReference type="Proteomes" id="UP000242263"/>
    </source>
</evidence>
<name>A0A2I1M1G8_9BIFI</name>